<dbReference type="RefSeq" id="WP_124999782.1">
    <property type="nucleotide sequence ID" value="NZ_BHYK01000007.1"/>
</dbReference>
<dbReference type="AlphaFoldDB" id="A0A401UK26"/>
<name>A0A401UK26_9CLOT</name>
<dbReference type="GO" id="GO:0030246">
    <property type="term" value="F:carbohydrate binding"/>
    <property type="evidence" value="ECO:0007669"/>
    <property type="project" value="InterPro"/>
</dbReference>
<dbReference type="GO" id="GO:0033499">
    <property type="term" value="P:galactose catabolic process via UDP-galactose, Leloir pathway"/>
    <property type="evidence" value="ECO:0007669"/>
    <property type="project" value="TreeGrafter"/>
</dbReference>
<sequence>MANELARIKEEIWKGYKSIRFSAGGYEALMIIDVGANIIELKDSIRGLSLLRTPVNNLDFEVFKAAPQVYGLPVLFPPNRIEDGTFKVEDKTYKFPINETKLNNYIHGFIKNEKWKISRSEIIQGEKVEIEAVFDFNKEHEFYKYFPQEFQFKLVYNLSSSGLRQTISIINLSNEKMPMGIGFHTAFNIPFHPKSVEKDYRLIASIDKRWEQDARNLPTGKILELTEDEKQYVNKGINPLDKELESHYIMKNININGKEFHGAIIEDTSKGIRLIYEMGNDYKHMVIWNDLGGSNYVCVEPQTCAINAPNINLEDSVTGFKTLRPNETWREECRIYIEDL</sequence>
<evidence type="ECO:0000313" key="2">
    <source>
        <dbReference type="Proteomes" id="UP000287872"/>
    </source>
</evidence>
<dbReference type="GO" id="GO:0006006">
    <property type="term" value="P:glucose metabolic process"/>
    <property type="evidence" value="ECO:0007669"/>
    <property type="project" value="TreeGrafter"/>
</dbReference>
<accession>A0A401UK26</accession>
<dbReference type="CDD" id="cd01081">
    <property type="entry name" value="Aldose_epim"/>
    <property type="match status" value="1"/>
</dbReference>
<dbReference type="EMBL" id="BHYK01000007">
    <property type="protein sequence ID" value="GCD09910.1"/>
    <property type="molecule type" value="Genomic_DNA"/>
</dbReference>
<dbReference type="PANTHER" id="PTHR10091">
    <property type="entry name" value="ALDOSE-1-EPIMERASE"/>
    <property type="match status" value="1"/>
</dbReference>
<evidence type="ECO:0000313" key="1">
    <source>
        <dbReference type="EMBL" id="GCD09910.1"/>
    </source>
</evidence>
<dbReference type="Pfam" id="PF01263">
    <property type="entry name" value="Aldose_epim"/>
    <property type="match status" value="1"/>
</dbReference>
<dbReference type="GO" id="GO:0005737">
    <property type="term" value="C:cytoplasm"/>
    <property type="evidence" value="ECO:0007669"/>
    <property type="project" value="TreeGrafter"/>
</dbReference>
<gene>
    <name evidence="1" type="ORF">Ctaglu_15330</name>
</gene>
<dbReference type="InterPro" id="IPR011013">
    <property type="entry name" value="Gal_mutarotase_sf_dom"/>
</dbReference>
<dbReference type="PANTHER" id="PTHR10091:SF0">
    <property type="entry name" value="GALACTOSE MUTAROTASE"/>
    <property type="match status" value="1"/>
</dbReference>
<dbReference type="Gene3D" id="2.70.98.10">
    <property type="match status" value="1"/>
</dbReference>
<dbReference type="Proteomes" id="UP000287872">
    <property type="component" value="Unassembled WGS sequence"/>
</dbReference>
<dbReference type="InterPro" id="IPR008183">
    <property type="entry name" value="Aldose_1/G6P_1-epimerase"/>
</dbReference>
<dbReference type="GO" id="GO:0004034">
    <property type="term" value="F:aldose 1-epimerase activity"/>
    <property type="evidence" value="ECO:0007669"/>
    <property type="project" value="TreeGrafter"/>
</dbReference>
<dbReference type="SUPFAM" id="SSF74650">
    <property type="entry name" value="Galactose mutarotase-like"/>
    <property type="match status" value="1"/>
</dbReference>
<protein>
    <submittedName>
        <fullName evidence="1">Galactose mutarotase</fullName>
    </submittedName>
</protein>
<reference evidence="1 2" key="1">
    <citation type="submission" date="2018-11" db="EMBL/GenBank/DDBJ databases">
        <title>Genome sequencing and assembly of Clostridium tagluense strain A121.</title>
        <authorList>
            <person name="Murakami T."/>
            <person name="Segawa T."/>
            <person name="Shcherbakova V.A."/>
            <person name="Mori H."/>
            <person name="Yoshimura Y."/>
        </authorList>
    </citation>
    <scope>NUCLEOTIDE SEQUENCE [LARGE SCALE GENOMIC DNA]</scope>
    <source>
        <strain evidence="1 2">A121</strain>
    </source>
</reference>
<dbReference type="InterPro" id="IPR014718">
    <property type="entry name" value="GH-type_carb-bd"/>
</dbReference>
<comment type="caution">
    <text evidence="1">The sequence shown here is derived from an EMBL/GenBank/DDBJ whole genome shotgun (WGS) entry which is preliminary data.</text>
</comment>
<keyword evidence="2" id="KW-1185">Reference proteome</keyword>
<organism evidence="1 2">
    <name type="scientific">Clostridium tagluense</name>
    <dbReference type="NCBI Taxonomy" id="360422"/>
    <lineage>
        <taxon>Bacteria</taxon>
        <taxon>Bacillati</taxon>
        <taxon>Bacillota</taxon>
        <taxon>Clostridia</taxon>
        <taxon>Eubacteriales</taxon>
        <taxon>Clostridiaceae</taxon>
        <taxon>Clostridium</taxon>
    </lineage>
</organism>
<dbReference type="OrthoDB" id="9795355at2"/>
<proteinExistence type="predicted"/>